<dbReference type="InterPro" id="IPR011032">
    <property type="entry name" value="GroES-like_sf"/>
</dbReference>
<dbReference type="SUPFAM" id="SSF50129">
    <property type="entry name" value="GroES-like"/>
    <property type="match status" value="1"/>
</dbReference>
<accession>A0ABV6CGP3</accession>
<keyword evidence="3" id="KW-1185">Reference proteome</keyword>
<name>A0ABV6CGP3_9GAMM</name>
<dbReference type="InterPro" id="IPR036291">
    <property type="entry name" value="NAD(P)-bd_dom_sf"/>
</dbReference>
<sequence length="313" mass="35010">MTKYKYAWQFDAKGHPLILKNKPLQSLTSNQILVENLYAGINPVDWKFIEFNPMNWPIDQIPGVDGVGKVIAVHNEEHQHLVGKTVVYHTSLHVDGSFSSHVILYANRVMLLPEGMSLAVAAALPCPLLTAWQAFCKIPVKANQNVLLTGMGAVNKLLTQLLVQAGFHVDVISKSLKNEEAKTLNIRELYRDMPENKNYYAIFDSNGKASATALVPYLKANGHIICILGRIDTPVDEAFTRTISYHEIALGALHTYGTDLDWQELMNEGQILLENIARGHMVIETPTEFCFDKLNDALDFSRNKQQKAVVKIS</sequence>
<dbReference type="Proteomes" id="UP001589758">
    <property type="component" value="Unassembled WGS sequence"/>
</dbReference>
<reference evidence="2 3" key="1">
    <citation type="submission" date="2024-09" db="EMBL/GenBank/DDBJ databases">
        <authorList>
            <person name="Sun Q."/>
            <person name="Mori K."/>
        </authorList>
    </citation>
    <scope>NUCLEOTIDE SEQUENCE [LARGE SCALE GENOMIC DNA]</scope>
    <source>
        <strain evidence="2 3">CCM 8545</strain>
    </source>
</reference>
<evidence type="ECO:0000313" key="3">
    <source>
        <dbReference type="Proteomes" id="UP001589758"/>
    </source>
</evidence>
<dbReference type="PANTHER" id="PTHR43482">
    <property type="entry name" value="PROTEIN AST1-RELATED"/>
    <property type="match status" value="1"/>
</dbReference>
<dbReference type="PANTHER" id="PTHR43482:SF1">
    <property type="entry name" value="PROTEIN AST1-RELATED"/>
    <property type="match status" value="1"/>
</dbReference>
<dbReference type="Gene3D" id="3.90.180.10">
    <property type="entry name" value="Medium-chain alcohol dehydrogenases, catalytic domain"/>
    <property type="match status" value="1"/>
</dbReference>
<dbReference type="SUPFAM" id="SSF51735">
    <property type="entry name" value="NAD(P)-binding Rossmann-fold domains"/>
    <property type="match status" value="1"/>
</dbReference>
<proteinExistence type="predicted"/>
<dbReference type="EMBL" id="JBHLXE010000108">
    <property type="protein sequence ID" value="MFC0180686.1"/>
    <property type="molecule type" value="Genomic_DNA"/>
</dbReference>
<evidence type="ECO:0000313" key="2">
    <source>
        <dbReference type="EMBL" id="MFC0180686.1"/>
    </source>
</evidence>
<dbReference type="Gene3D" id="3.40.50.720">
    <property type="entry name" value="NAD(P)-binding Rossmann-like Domain"/>
    <property type="match status" value="1"/>
</dbReference>
<dbReference type="SMART" id="SM00829">
    <property type="entry name" value="PKS_ER"/>
    <property type="match status" value="1"/>
</dbReference>
<organism evidence="2 3">
    <name type="scientific">Thorsellia kenyensis</name>
    <dbReference type="NCBI Taxonomy" id="1549888"/>
    <lineage>
        <taxon>Bacteria</taxon>
        <taxon>Pseudomonadati</taxon>
        <taxon>Pseudomonadota</taxon>
        <taxon>Gammaproteobacteria</taxon>
        <taxon>Enterobacterales</taxon>
        <taxon>Thorselliaceae</taxon>
        <taxon>Thorsellia</taxon>
    </lineage>
</organism>
<dbReference type="RefSeq" id="WP_385877811.1">
    <property type="nucleotide sequence ID" value="NZ_JBHLXE010000108.1"/>
</dbReference>
<dbReference type="InterPro" id="IPR013154">
    <property type="entry name" value="ADH-like_N"/>
</dbReference>
<evidence type="ECO:0000259" key="1">
    <source>
        <dbReference type="SMART" id="SM00829"/>
    </source>
</evidence>
<dbReference type="Pfam" id="PF08240">
    <property type="entry name" value="ADH_N"/>
    <property type="match status" value="1"/>
</dbReference>
<feature type="domain" description="Enoyl reductase (ER)" evidence="1">
    <location>
        <begin position="14"/>
        <end position="310"/>
    </location>
</feature>
<protein>
    <submittedName>
        <fullName evidence="2">Alcohol dehydrogenase catalytic domain-containing protein</fullName>
    </submittedName>
</protein>
<gene>
    <name evidence="2" type="ORF">ACFFIT_11450</name>
</gene>
<dbReference type="InterPro" id="IPR052585">
    <property type="entry name" value="Lipid_raft_assoc_Zn_ADH"/>
</dbReference>
<dbReference type="InterPro" id="IPR020843">
    <property type="entry name" value="ER"/>
</dbReference>
<comment type="caution">
    <text evidence="2">The sequence shown here is derived from an EMBL/GenBank/DDBJ whole genome shotgun (WGS) entry which is preliminary data.</text>
</comment>